<comment type="caution">
    <text evidence="1">The sequence shown here is derived from an EMBL/GenBank/DDBJ whole genome shotgun (WGS) entry which is preliminary data.</text>
</comment>
<reference evidence="2" key="1">
    <citation type="journal article" date="2016" name="Proc. Natl. Acad. Sci. U.S.A.">
        <title>Chromosome-level assembly of Arabidopsis thaliana Ler reveals the extent of translocation and inversion polymorphisms.</title>
        <authorList>
            <person name="Zapata L."/>
            <person name="Ding J."/>
            <person name="Willing E.M."/>
            <person name="Hartwig B."/>
            <person name="Bezdan D."/>
            <person name="Jiao W.B."/>
            <person name="Patel V."/>
            <person name="Velikkakam James G."/>
            <person name="Koornneef M."/>
            <person name="Ossowski S."/>
            <person name="Schneeberger K."/>
        </authorList>
    </citation>
    <scope>NUCLEOTIDE SEQUENCE [LARGE SCALE GENOMIC DNA]</scope>
    <source>
        <strain evidence="2">cv. Landsberg erecta</strain>
    </source>
</reference>
<protein>
    <submittedName>
        <fullName evidence="1">Uncharacterized protein</fullName>
    </submittedName>
</protein>
<accession>A0A178U5Q9</accession>
<gene>
    <name evidence="1" type="ORF">AXX17_ATUG02970</name>
</gene>
<organism evidence="1 2">
    <name type="scientific">Arabidopsis thaliana</name>
    <name type="common">Mouse-ear cress</name>
    <dbReference type="NCBI Taxonomy" id="3702"/>
    <lineage>
        <taxon>Eukaryota</taxon>
        <taxon>Viridiplantae</taxon>
        <taxon>Streptophyta</taxon>
        <taxon>Embryophyta</taxon>
        <taxon>Tracheophyta</taxon>
        <taxon>Spermatophyta</taxon>
        <taxon>Magnoliopsida</taxon>
        <taxon>eudicotyledons</taxon>
        <taxon>Gunneridae</taxon>
        <taxon>Pentapetalae</taxon>
        <taxon>rosids</taxon>
        <taxon>malvids</taxon>
        <taxon>Brassicales</taxon>
        <taxon>Brassicaceae</taxon>
        <taxon>Camelineae</taxon>
        <taxon>Arabidopsis</taxon>
    </lineage>
</organism>
<evidence type="ECO:0000313" key="2">
    <source>
        <dbReference type="Proteomes" id="UP000078284"/>
    </source>
</evidence>
<dbReference type="EMBL" id="LUHQ01000019">
    <property type="protein sequence ID" value="OAO89228.1"/>
    <property type="molecule type" value="Genomic_DNA"/>
</dbReference>
<geneLocation type="mitochondrion" evidence="1"/>
<proteinExistence type="predicted"/>
<evidence type="ECO:0000313" key="1">
    <source>
        <dbReference type="EMBL" id="OAO89228.1"/>
    </source>
</evidence>
<sequence>MGRAGCSYFTTVGTIASITDQKDTKFSFRCFNCGIGRRSWYGKTFCIKFEMVN</sequence>
<dbReference type="Proteomes" id="UP000078284">
    <property type="component" value="Unassembled WGS sequence"/>
</dbReference>
<name>A0A178U5Q9_ARATH</name>
<dbReference type="AlphaFoldDB" id="A0A178U5Q9"/>
<keyword evidence="1" id="KW-0496">Mitochondrion</keyword>